<keyword evidence="1" id="KW-0812">Transmembrane</keyword>
<gene>
    <name evidence="2" type="ORF">B0T45_19430</name>
</gene>
<organism evidence="2 3">
    <name type="scientific">Chromobacterium haemolyticum</name>
    <dbReference type="NCBI Taxonomy" id="394935"/>
    <lineage>
        <taxon>Bacteria</taxon>
        <taxon>Pseudomonadati</taxon>
        <taxon>Pseudomonadota</taxon>
        <taxon>Betaproteobacteria</taxon>
        <taxon>Neisseriales</taxon>
        <taxon>Chromobacteriaceae</taxon>
        <taxon>Chromobacterium</taxon>
    </lineage>
</organism>
<comment type="caution">
    <text evidence="2">The sequence shown here is derived from an EMBL/GenBank/DDBJ whole genome shotgun (WGS) entry which is preliminary data.</text>
</comment>
<feature type="transmembrane region" description="Helical" evidence="1">
    <location>
        <begin position="43"/>
        <end position="67"/>
    </location>
</feature>
<dbReference type="RefSeq" id="WP_052370511.1">
    <property type="nucleotide sequence ID" value="NZ_CP109905.1"/>
</dbReference>
<evidence type="ECO:0000313" key="2">
    <source>
        <dbReference type="EMBL" id="OQS34182.1"/>
    </source>
</evidence>
<sequence>MGQPSAPLSLSRRLAWTAAAGCLGYYLLLALRPSWLGAKFAGWPASVLLALAMFLLFFLLAAGYALAAGRADDSERR</sequence>
<evidence type="ECO:0000256" key="1">
    <source>
        <dbReference type="SAM" id="Phobius"/>
    </source>
</evidence>
<dbReference type="EMBL" id="MUKV01000034">
    <property type="protein sequence ID" value="OQS34182.1"/>
    <property type="molecule type" value="Genomic_DNA"/>
</dbReference>
<proteinExistence type="predicted"/>
<name>A0A1W0CHZ5_9NEIS</name>
<evidence type="ECO:0008006" key="4">
    <source>
        <dbReference type="Google" id="ProtNLM"/>
    </source>
</evidence>
<dbReference type="AlphaFoldDB" id="A0A1W0CHZ5"/>
<accession>A0A1W0CHZ5</accession>
<keyword evidence="1" id="KW-1133">Transmembrane helix</keyword>
<keyword evidence="1" id="KW-0472">Membrane</keyword>
<dbReference type="Proteomes" id="UP000192721">
    <property type="component" value="Unassembled WGS sequence"/>
</dbReference>
<feature type="transmembrane region" description="Helical" evidence="1">
    <location>
        <begin position="14"/>
        <end position="31"/>
    </location>
</feature>
<evidence type="ECO:0000313" key="3">
    <source>
        <dbReference type="Proteomes" id="UP000192721"/>
    </source>
</evidence>
<reference evidence="2 3" key="1">
    <citation type="submission" date="2017-02" db="EMBL/GenBank/DDBJ databases">
        <title>Chromobacterium haemolyticum H5244.</title>
        <authorList>
            <person name="Gulvik C.A."/>
        </authorList>
    </citation>
    <scope>NUCLEOTIDE SEQUENCE [LARGE SCALE GENOMIC DNA]</scope>
    <source>
        <strain evidence="2 3">H5244</strain>
    </source>
</reference>
<protein>
    <recommendedName>
        <fullName evidence="4">DUF485 domain-containing protein</fullName>
    </recommendedName>
</protein>